<gene>
    <name evidence="1" type="ORF">D2965_05080</name>
</gene>
<organism evidence="1 2">
    <name type="scientific">Veillonella atypica</name>
    <dbReference type="NCBI Taxonomy" id="39777"/>
    <lineage>
        <taxon>Bacteria</taxon>
        <taxon>Bacillati</taxon>
        <taxon>Bacillota</taxon>
        <taxon>Negativicutes</taxon>
        <taxon>Veillonellales</taxon>
        <taxon>Veillonellaceae</taxon>
        <taxon>Veillonella</taxon>
    </lineage>
</organism>
<dbReference type="RefSeq" id="WP_119982488.1">
    <property type="nucleotide sequence ID" value="NZ_QXZZ01000026.1"/>
</dbReference>
<proteinExistence type="predicted"/>
<dbReference type="Proteomes" id="UP000277803">
    <property type="component" value="Unassembled WGS sequence"/>
</dbReference>
<comment type="caution">
    <text evidence="1">The sequence shown here is derived from an EMBL/GenBank/DDBJ whole genome shotgun (WGS) entry which is preliminary data.</text>
</comment>
<sequence>MAIQDLINEVNSIQTKKQAIKEAITSKGVTSEGKLSKFADEIKQITTSEPDWYIVNKIRYENGNEGLYVRTSDKTAASAEKYQMVEIGGGVTKSNSISNSFNNINSNDFGITNGNYFPRETAYRSFSTREDSSVVFDGHNDNLKLTFNNGKEIVFNDVNAYNWLKGYRNQPLADFNTLYLKSDGIDSTGAAKTLKDFLASSNETRVSTLGQYGQNPLLLIDSSIMIQAMNLKEMPKTGFIYYSDKTVDAISLSPVLYTNTNSDFTFYEDKEKLYGNLSPGNYIHLYVNNSFSLIVFVSINFVVDSNNQKHKNIEVYVYNIAKADGGRISFFKIIDKPFELYLTFSNQTQQQLEQASNIKIFRKQVLAANGTPEAIPMYLNGLDMLGRFNGLRGKFLDSFDHINNLFSRESGSESVEHRSVPYSSGPFRSMIMPPDLAKAIKSKAPIKAFIRLNDNTNNMTFVEFEEIPNDGKFTFSVGYGQYGLAVFQKGINNDNRVVAVFLDNLSRDKCKIYRLKKAGTNQYITNDLFDTTQTDNQLFITANKETIGHINKTPLATVWTEIQNTLAHKEDYEAYSISNYTYEE</sequence>
<protein>
    <submittedName>
        <fullName evidence="1">Uncharacterized protein</fullName>
    </submittedName>
</protein>
<accession>A0A3A6WFU8</accession>
<dbReference type="EMBL" id="QXZZ01000026">
    <property type="protein sequence ID" value="RJY50456.1"/>
    <property type="molecule type" value="Genomic_DNA"/>
</dbReference>
<reference evidence="1 2" key="1">
    <citation type="submission" date="2018-09" db="EMBL/GenBank/DDBJ databases">
        <title>Genome sequence of Veillonella atypica isolated from periodontal Korean patients.</title>
        <authorList>
            <person name="Lee J.-H."/>
            <person name="Moon J.-H."/>
            <person name="Shin S.-Y."/>
        </authorList>
    </citation>
    <scope>NUCLEOTIDE SEQUENCE [LARGE SCALE GENOMIC DNA]</scope>
    <source>
        <strain evidence="1 2">KHUD_V1</strain>
    </source>
</reference>
<dbReference type="AlphaFoldDB" id="A0A3A6WFU8"/>
<name>A0A3A6WFU8_9FIRM</name>
<evidence type="ECO:0000313" key="1">
    <source>
        <dbReference type="EMBL" id="RJY50456.1"/>
    </source>
</evidence>
<evidence type="ECO:0000313" key="2">
    <source>
        <dbReference type="Proteomes" id="UP000277803"/>
    </source>
</evidence>